<proteinExistence type="predicted"/>
<dbReference type="Proteomes" id="UP000814033">
    <property type="component" value="Unassembled WGS sequence"/>
</dbReference>
<dbReference type="EMBL" id="MU275872">
    <property type="protein sequence ID" value="KAI0049507.1"/>
    <property type="molecule type" value="Genomic_DNA"/>
</dbReference>
<accession>A0ACB8S075</accession>
<reference evidence="1" key="2">
    <citation type="journal article" date="2022" name="New Phytol.">
        <title>Evolutionary transition to the ectomycorrhizal habit in the genomes of a hyperdiverse lineage of mushroom-forming fungi.</title>
        <authorList>
            <person name="Looney B."/>
            <person name="Miyauchi S."/>
            <person name="Morin E."/>
            <person name="Drula E."/>
            <person name="Courty P.E."/>
            <person name="Kohler A."/>
            <person name="Kuo A."/>
            <person name="LaButti K."/>
            <person name="Pangilinan J."/>
            <person name="Lipzen A."/>
            <person name="Riley R."/>
            <person name="Andreopoulos W."/>
            <person name="He G."/>
            <person name="Johnson J."/>
            <person name="Nolan M."/>
            <person name="Tritt A."/>
            <person name="Barry K.W."/>
            <person name="Grigoriev I.V."/>
            <person name="Nagy L.G."/>
            <person name="Hibbett D."/>
            <person name="Henrissat B."/>
            <person name="Matheny P.B."/>
            <person name="Labbe J."/>
            <person name="Martin F.M."/>
        </authorList>
    </citation>
    <scope>NUCLEOTIDE SEQUENCE</scope>
    <source>
        <strain evidence="1">FP105234-sp</strain>
    </source>
</reference>
<reference evidence="1" key="1">
    <citation type="submission" date="2021-02" db="EMBL/GenBank/DDBJ databases">
        <authorList>
            <consortium name="DOE Joint Genome Institute"/>
            <person name="Ahrendt S."/>
            <person name="Looney B.P."/>
            <person name="Miyauchi S."/>
            <person name="Morin E."/>
            <person name="Drula E."/>
            <person name="Courty P.E."/>
            <person name="Chicoki N."/>
            <person name="Fauchery L."/>
            <person name="Kohler A."/>
            <person name="Kuo A."/>
            <person name="Labutti K."/>
            <person name="Pangilinan J."/>
            <person name="Lipzen A."/>
            <person name="Riley R."/>
            <person name="Andreopoulos W."/>
            <person name="He G."/>
            <person name="Johnson J."/>
            <person name="Barry K.W."/>
            <person name="Grigoriev I.V."/>
            <person name="Nagy L."/>
            <person name="Hibbett D."/>
            <person name="Henrissat B."/>
            <person name="Matheny P.B."/>
            <person name="Labbe J."/>
            <person name="Martin F."/>
        </authorList>
    </citation>
    <scope>NUCLEOTIDE SEQUENCE</scope>
    <source>
        <strain evidence="1">FP105234-sp</strain>
    </source>
</reference>
<protein>
    <submittedName>
        <fullName evidence="1">Uncharacterized protein</fullName>
    </submittedName>
</protein>
<sequence>MVSSPSAELDFDPTTTTATFCTKHTLTPSLPVELFLSQHPTNPRSLISRLTMQSNMPTMPSTTSEELFAQQVLGPNNATSEQTFHHVLTSAGGRPGVLPPSSQVLSVAWSAIPNNNYLPLSWGITERDTVVIPELPDVRTAGGSSSISSFSLSPATSTSASPGASTPARSTQANGGYSFPSDEFFARVRELNDKMKLQERAAVLDAAAEDILTRLRTPDTPALTELAEALIARGVMGTERAATTADLAQTLSTRLAQCFNGRFVAPFRDALRAAAIRHVHYHWEPKGAWTLVAASKDFATVADRGLTIVQMIGFLFVRGIASADDVHDALGVLLDAKVGHGEHHPRAVHALIMSCDDTFCEEPNRLQVEAFLAALRAKAAQPAWAGEHAASYIQAISAKIDNWFLVQATKRGLATPKSGLASPRTDPGSSPLRGDAQTFVPRTHPHGTPTNTGERACQN</sequence>
<organism evidence="1 2">
    <name type="scientific">Auriscalpium vulgare</name>
    <dbReference type="NCBI Taxonomy" id="40419"/>
    <lineage>
        <taxon>Eukaryota</taxon>
        <taxon>Fungi</taxon>
        <taxon>Dikarya</taxon>
        <taxon>Basidiomycota</taxon>
        <taxon>Agaricomycotina</taxon>
        <taxon>Agaricomycetes</taxon>
        <taxon>Russulales</taxon>
        <taxon>Auriscalpiaceae</taxon>
        <taxon>Auriscalpium</taxon>
    </lineage>
</organism>
<evidence type="ECO:0000313" key="2">
    <source>
        <dbReference type="Proteomes" id="UP000814033"/>
    </source>
</evidence>
<gene>
    <name evidence="1" type="ORF">FA95DRAFT_1556800</name>
</gene>
<comment type="caution">
    <text evidence="1">The sequence shown here is derived from an EMBL/GenBank/DDBJ whole genome shotgun (WGS) entry which is preliminary data.</text>
</comment>
<evidence type="ECO:0000313" key="1">
    <source>
        <dbReference type="EMBL" id="KAI0049507.1"/>
    </source>
</evidence>
<name>A0ACB8S075_9AGAM</name>
<keyword evidence="2" id="KW-1185">Reference proteome</keyword>